<evidence type="ECO:0000256" key="2">
    <source>
        <dbReference type="ARBA" id="ARBA00022840"/>
    </source>
</evidence>
<dbReference type="GO" id="GO:0031032">
    <property type="term" value="P:actomyosin structure organization"/>
    <property type="evidence" value="ECO:0007669"/>
    <property type="project" value="TreeGrafter"/>
</dbReference>
<dbReference type="GeneID" id="116939194"/>
<feature type="region of interest" description="Disordered" evidence="8">
    <location>
        <begin position="2247"/>
        <end position="2272"/>
    </location>
</feature>
<evidence type="ECO:0000256" key="1">
    <source>
        <dbReference type="ARBA" id="ARBA00022741"/>
    </source>
</evidence>
<dbReference type="Proteomes" id="UP001318040">
    <property type="component" value="Chromosome 5"/>
</dbReference>
<comment type="similarity">
    <text evidence="6">Belongs to the TRAFAC class myosin-kinesin ATPase superfamily. Myosin family.</text>
</comment>
<feature type="compositionally biased region" description="Basic and acidic residues" evidence="8">
    <location>
        <begin position="2519"/>
        <end position="2533"/>
    </location>
</feature>
<feature type="coiled-coil region" evidence="7">
    <location>
        <begin position="1778"/>
        <end position="2070"/>
    </location>
</feature>
<feature type="compositionally biased region" description="Basic and acidic residues" evidence="8">
    <location>
        <begin position="689"/>
        <end position="704"/>
    </location>
</feature>
<evidence type="ECO:0000313" key="11">
    <source>
        <dbReference type="RefSeq" id="XP_032803207.1"/>
    </source>
</evidence>
<keyword evidence="10" id="KW-1185">Reference proteome</keyword>
<keyword evidence="3 7" id="KW-0175">Coiled coil</keyword>
<feature type="compositionally biased region" description="Low complexity" evidence="8">
    <location>
        <begin position="213"/>
        <end position="257"/>
    </location>
</feature>
<name>A0AAJ7SRJ7_PETMA</name>
<feature type="compositionally biased region" description="Basic and acidic residues" evidence="8">
    <location>
        <begin position="605"/>
        <end position="616"/>
    </location>
</feature>
<dbReference type="GO" id="GO:0051015">
    <property type="term" value="F:actin filament binding"/>
    <property type="evidence" value="ECO:0007669"/>
    <property type="project" value="TreeGrafter"/>
</dbReference>
<dbReference type="PRINTS" id="PR00193">
    <property type="entry name" value="MYOSINHEAVY"/>
</dbReference>
<evidence type="ECO:0000313" key="10">
    <source>
        <dbReference type="Proteomes" id="UP001318040"/>
    </source>
</evidence>
<feature type="compositionally biased region" description="Acidic residues" evidence="8">
    <location>
        <begin position="2738"/>
        <end position="2750"/>
    </location>
</feature>
<feature type="compositionally biased region" description="Low complexity" evidence="8">
    <location>
        <begin position="55"/>
        <end position="74"/>
    </location>
</feature>
<dbReference type="InterPro" id="IPR027417">
    <property type="entry name" value="P-loop_NTPase"/>
</dbReference>
<dbReference type="Gene3D" id="3.40.850.10">
    <property type="entry name" value="Kinesin motor domain"/>
    <property type="match status" value="1"/>
</dbReference>
<feature type="region of interest" description="Disordered" evidence="8">
    <location>
        <begin position="321"/>
        <end position="526"/>
    </location>
</feature>
<feature type="coiled-coil region" evidence="7">
    <location>
        <begin position="1649"/>
        <end position="1739"/>
    </location>
</feature>
<feature type="compositionally biased region" description="Basic residues" evidence="8">
    <location>
        <begin position="422"/>
        <end position="438"/>
    </location>
</feature>
<reference evidence="11" key="1">
    <citation type="submission" date="2025-08" db="UniProtKB">
        <authorList>
            <consortium name="RefSeq"/>
        </authorList>
    </citation>
    <scope>IDENTIFICATION</scope>
    <source>
        <tissue evidence="11">Sperm</tissue>
    </source>
</reference>
<dbReference type="Gene3D" id="1.20.58.530">
    <property type="match status" value="1"/>
</dbReference>
<keyword evidence="4 6" id="KW-0518">Myosin</keyword>
<dbReference type="GO" id="GO:0003774">
    <property type="term" value="F:cytoskeletal motor activity"/>
    <property type="evidence" value="ECO:0007669"/>
    <property type="project" value="UniProtKB-UniRule"/>
</dbReference>
<dbReference type="PANTHER" id="PTHR45615">
    <property type="entry name" value="MYOSIN HEAVY CHAIN, NON-MUSCLE"/>
    <property type="match status" value="1"/>
</dbReference>
<feature type="compositionally biased region" description="Low complexity" evidence="8">
    <location>
        <begin position="2564"/>
        <end position="2577"/>
    </location>
</feature>
<dbReference type="GO" id="GO:0032982">
    <property type="term" value="C:myosin filament"/>
    <property type="evidence" value="ECO:0007669"/>
    <property type="project" value="TreeGrafter"/>
</dbReference>
<feature type="region of interest" description="Disordered" evidence="8">
    <location>
        <begin position="2551"/>
        <end position="2913"/>
    </location>
</feature>
<protein>
    <submittedName>
        <fullName evidence="11">Unconventional myosin-XVIIIa-like</fullName>
    </submittedName>
</protein>
<feature type="compositionally biased region" description="Low complexity" evidence="8">
    <location>
        <begin position="404"/>
        <end position="416"/>
    </location>
</feature>
<feature type="region of interest" description="Disordered" evidence="8">
    <location>
        <begin position="117"/>
        <end position="176"/>
    </location>
</feature>
<dbReference type="SUPFAM" id="SSF90257">
    <property type="entry name" value="Myosin rod fragments"/>
    <property type="match status" value="1"/>
</dbReference>
<dbReference type="GO" id="GO:0005524">
    <property type="term" value="F:ATP binding"/>
    <property type="evidence" value="ECO:0007669"/>
    <property type="project" value="UniProtKB-UniRule"/>
</dbReference>
<feature type="compositionally biased region" description="Low complexity" evidence="8">
    <location>
        <begin position="2634"/>
        <end position="2647"/>
    </location>
</feature>
<feature type="compositionally biased region" description="Gly residues" evidence="8">
    <location>
        <begin position="2579"/>
        <end position="2600"/>
    </location>
</feature>
<feature type="compositionally biased region" description="Gly residues" evidence="8">
    <location>
        <begin position="2648"/>
        <end position="2662"/>
    </location>
</feature>
<gene>
    <name evidence="11" type="primary">LOC116939194</name>
</gene>
<dbReference type="Gene3D" id="1.20.120.720">
    <property type="entry name" value="Myosin VI head, motor domain, U50 subdomain"/>
    <property type="match status" value="1"/>
</dbReference>
<dbReference type="PROSITE" id="PS50096">
    <property type="entry name" value="IQ"/>
    <property type="match status" value="1"/>
</dbReference>
<keyword evidence="6" id="KW-0009">Actin-binding</keyword>
<feature type="binding site" evidence="6">
    <location>
        <begin position="869"/>
        <end position="876"/>
    </location>
    <ligand>
        <name>ATP</name>
        <dbReference type="ChEBI" id="CHEBI:30616"/>
    </ligand>
</feature>
<dbReference type="InterPro" id="IPR001609">
    <property type="entry name" value="Myosin_head_motor_dom-like"/>
</dbReference>
<dbReference type="SUPFAM" id="SSF52540">
    <property type="entry name" value="P-loop containing nucleoside triphosphate hydrolases"/>
    <property type="match status" value="1"/>
</dbReference>
<feature type="compositionally biased region" description="Low complexity" evidence="8">
    <location>
        <begin position="2448"/>
        <end position="2457"/>
    </location>
</feature>
<feature type="region of interest" description="Disordered" evidence="8">
    <location>
        <begin position="194"/>
        <end position="304"/>
    </location>
</feature>
<evidence type="ECO:0000256" key="3">
    <source>
        <dbReference type="ARBA" id="ARBA00023054"/>
    </source>
</evidence>
<dbReference type="RefSeq" id="XP_032803207.1">
    <property type="nucleotide sequence ID" value="XM_032947316.1"/>
</dbReference>
<dbReference type="InterPro" id="IPR036961">
    <property type="entry name" value="Kinesin_motor_dom_sf"/>
</dbReference>
<organism evidence="10 11">
    <name type="scientific">Petromyzon marinus</name>
    <name type="common">Sea lamprey</name>
    <dbReference type="NCBI Taxonomy" id="7757"/>
    <lineage>
        <taxon>Eukaryota</taxon>
        <taxon>Metazoa</taxon>
        <taxon>Chordata</taxon>
        <taxon>Craniata</taxon>
        <taxon>Vertebrata</taxon>
        <taxon>Cyclostomata</taxon>
        <taxon>Hyperoartia</taxon>
        <taxon>Petromyzontiformes</taxon>
        <taxon>Petromyzontidae</taxon>
        <taxon>Petromyzon</taxon>
    </lineage>
</organism>
<feature type="region of interest" description="Disordered" evidence="8">
    <location>
        <begin position="1"/>
        <end position="94"/>
    </location>
</feature>
<dbReference type="GO" id="GO:0016460">
    <property type="term" value="C:myosin II complex"/>
    <property type="evidence" value="ECO:0007669"/>
    <property type="project" value="TreeGrafter"/>
</dbReference>
<evidence type="ECO:0000256" key="4">
    <source>
        <dbReference type="ARBA" id="ARBA00023123"/>
    </source>
</evidence>
<feature type="compositionally biased region" description="Basic and acidic residues" evidence="8">
    <location>
        <begin position="439"/>
        <end position="450"/>
    </location>
</feature>
<feature type="region of interest" description="Disordered" evidence="8">
    <location>
        <begin position="562"/>
        <end position="617"/>
    </location>
</feature>
<proteinExistence type="inferred from homology"/>
<sequence>MQSPPPARGDTAAPTRPSVGPAPWGLFMRKSNSATGVRAPKQRPLTYSFEGPGPSLAATAGSADAAGSSVSGEGDTSKAAAAEEEEEEDAIRGSVRQRASIFGHVVGKRLSCVYDRSRADSSEGSWQSRTFSPPPPPLAPLSGHEPAPQKESSGAVRPWEKFRVGGCSSGGGGGVGTFRATMVTAGGDARDVAVPAWRHDGGSHASRIPFPSPSSSSSASSSAAAATAPSSISTAASAPPSSSSSAAATTTASATTPVVAVGRYLDLDGWNRPHGDPAQPSGLDDQALSVKDEESSPLALKQPATAVTAATTIPNGAGFIKKAVRSKEEQMKLEQPSSPVSQPPSPGWRPPSRVLSPPLQPPFVMNGGSNRVRKISQGSSDGPPGIYANGQPGSHIGSPPPGLTSPTDSAATTADDPGLRGVVKKKVIKVVRRVVRKPRSPDAEMQDGGKPDAPSGAPAIGNDAGLTALPPPPPPPSCNTAGGRSPAASMTVEVTKLAERPPRSDGVVAKHGPVAPAAPATSAAPAAVVNGKPDAISEGLASLMSRAKTKEPRLRVRRVVERRGEEAATAVAPSPSPQPPGEEGKAEVAPSRPGGPVPAIDETAQGDRRDASDTRDAVICSVPSALVASEPVRQEMTFPLPTQENKPASEAPKVELEPVLAITEQPTPSHEPLQQQQQPPLPPPSPQPEKMEAKASPELPRTEEEQQQQGFYAWFEGEKVWLVRKDGFVAATELKPDVGTPEMPARRLKLKMEERGTIVDVDEEEVEKANPAELEQAEQLASLLFLNESSLLHTLRSRLAHAKPYTYAGTHLLALAPARGAPLHTDEAMRAVRCCHGEAPPPPHIYSAARAAFRRMLGSRQDQTLLFLGAAGAGKTTAARHAAEYLATFAAHGGPGAGPPGSLAGARPSGGRNVVEPCKNIGGRLRAAFTVLESFGHTSTATAAMTGGGDGGGGGGSSRFAQLLSLDFNQSGRLAAASVQTMLLDRLCVVHRAEGERPFKVFQQLMAGADAALRTELYMGTFAEMNAFGITPLTKPEERQAAASEFSGLLSAMKTLGFDEKEQRGLWLVLAAIYHLGAAGATKVGRKQFARHESAQKVAYLLGCTLDELSTATFKHHLRNIGLGPCGGGGGRHSSVGAHGCLDETSLDSTPGPKLTALECLQGMAMGLYGEVFNLVVSLINRSMSSSQHTLSSVLLVDAPGFRTSGAAGQGRPAGSLSDLVHNYAQERLQLLFHERALAAPLERLREENIAVAVEEEPPSCAPSVSAVDAASQAAQILGSGRSSVGASGGDRRGLLWLLDEAAATPGATDDDLVEKFVAAFGPRDDGHTADDAAAAVHKEDQPCCFSVWHALGALPVRYDAGGWVAHAKHNPSVHNAATLLQDSQKAALSEPFAPSAGALRVLGGAIAGLDGPSQSASRRAASVRRCLSTGGTGGRRRSLAAHVKLQVDALLDMVRKTYVHFVFCLRPSAALGVSGAAAVDIPFLRAQARACQLVDALRLHRQGYPDQMSFSEFRRGFEVLAPQLCKKHGRQYIATDDRRAAEELLEALDLERSTYAVGVSQVVFKAGVLASLEYLRDSQICETIVNFQALCRGKIVRQWIQKRKVQDLAVRCLQRNFRAMESVRQWHWWRAFTLVRPLVPPAASEEPAKYKEEEMAQLRGRLEKSEKDRHELRQGSDRLESKVTELQTELTDERRLSETTAQLLDVEVSERLRVEKELREVQVRFEELKKRTAAVEMEVSEARMLRATEASSGMDGADGGEWKSRYERAMRENGYARKKLQQEMEDKVEVEQQQKKQLDLKVTELQSSGEEAQRSLQNLQRRCQRLGAELQDCRLHMETHQARNHELDKKQKKFDGELAQALEEASRERSQRERLTHERDVISLEISSLNQQLEDKVFDITMLNEKVAQLENELLDVTTQGSHDEGSLASLRKQIRDLEAKVNDQEEELDDQAGKIQLLEQNKLRNEMEMQRMKQIHQKEVENKEDEVEDVRQTCQKRLRHLEHQLEEDHEDKQKLVMQKRDLESKLALLGEQVGQRDFELEKRLRRDLRRTKALLADAQTMLEHLKESAPSRREIAQLKNQLEESEFACAAAVKARKVLEAEVEDLHHQLEEMMRSKVALEEQMVRLQREKTDLQGRVDEDQEDLDELIKKHKALVAQSSTDLAHINELEVNLGDAAREKEEMEEKVQVLQARVAFLEQSMVERCIVSRQEGRIRDLESKLEFEKLQIKRYEALALRLKENIDRVSSERDERGASEGREREQNKRLQRQIRDVKEEAAELAKREGESNRKRHELELDMASLEAANQSLQSDLHASFQRISDLQAAMEDEMASDENDEAVDRVQELVAKYQRKKNKTGGDEDSDSEVEDRVDSVKSWLSKNKGSPPGDVPGGGGKTPSDEGSLKPSSKFNLDGKDAGDVRPASVMSSLSYRKRAGGQHDNKDDDDSQSLLSALSRDSAAEQASSLRKSKKASSMDDLDDVKSWRRSLPSATADDFDDDAASSVSSRPFARRPRNGTAGDKRWSLASLEKDDDAKSDFSFVPSLRRMAYDEGDDAKSGAGFGGRSSLSLPRPASAASFGDGGGVGLGYGLGRRSDFGGGASPSVGRGRPDSGALSPAPSSLRRSELGVTSALPGSRPESRSSVSSWSKGGGYGESAGRGGGGGDDDGRTSALARSLSVPPRPQSALDGGGSYRGTDATDDVKPVTHRSWLDPELEAAINEVLSYKPVKPKRRNYSAVSDDDTAAAGDADDDRMSARGAKSVQANGGGETRSSQIRRSYSAMDVNAPSSSSSIGKKKSSHGGRRSKSSQESSSSDDSDEKPAKSSKKSSSKKPKKAKKSKKSRKKDASDSSSDSSSDSTSSTVSYKSVDSVKKGPAATRRGSAGDEGDGDGGGNAEDKGRADKRKVKEEKKRKKEVDSLMMKYLYRPDSD</sequence>
<evidence type="ECO:0000256" key="8">
    <source>
        <dbReference type="SAM" id="MobiDB-lite"/>
    </source>
</evidence>
<feature type="compositionally biased region" description="Low complexity" evidence="8">
    <location>
        <begin position="513"/>
        <end position="526"/>
    </location>
</feature>
<keyword evidence="5 6" id="KW-0505">Motor protein</keyword>
<feature type="domain" description="Myosin motor" evidence="9">
    <location>
        <begin position="775"/>
        <end position="1578"/>
    </location>
</feature>
<dbReference type="Gene3D" id="1.20.5.4820">
    <property type="match status" value="1"/>
</dbReference>
<dbReference type="Gene3D" id="1.10.10.820">
    <property type="match status" value="1"/>
</dbReference>
<keyword evidence="2 6" id="KW-0067">ATP-binding</keyword>
<dbReference type="GO" id="GO:0005737">
    <property type="term" value="C:cytoplasm"/>
    <property type="evidence" value="ECO:0007669"/>
    <property type="project" value="TreeGrafter"/>
</dbReference>
<dbReference type="SMART" id="SM00242">
    <property type="entry name" value="MYSc"/>
    <property type="match status" value="1"/>
</dbReference>
<dbReference type="KEGG" id="pmrn:116939194"/>
<feature type="compositionally biased region" description="Basic and acidic residues" evidence="8">
    <location>
        <begin position="265"/>
        <end position="275"/>
    </location>
</feature>
<feature type="compositionally biased region" description="Basic residues" evidence="8">
    <location>
        <begin position="2793"/>
        <end position="2805"/>
    </location>
</feature>
<evidence type="ECO:0000259" key="9">
    <source>
        <dbReference type="PROSITE" id="PS51456"/>
    </source>
</evidence>
<dbReference type="PROSITE" id="PS51456">
    <property type="entry name" value="MYOSIN_MOTOR"/>
    <property type="match status" value="1"/>
</dbReference>
<dbReference type="Pfam" id="PF00063">
    <property type="entry name" value="Myosin_head"/>
    <property type="match status" value="2"/>
</dbReference>
<comment type="caution">
    <text evidence="6">Lacks conserved residue(s) required for the propagation of feature annotation.</text>
</comment>
<feature type="compositionally biased region" description="Gly residues" evidence="8">
    <location>
        <begin position="167"/>
        <end position="176"/>
    </location>
</feature>
<dbReference type="PANTHER" id="PTHR45615:SF36">
    <property type="entry name" value="MYOSIN HEAVY CHAIN-LIKE, ISOFORM B-RELATED"/>
    <property type="match status" value="1"/>
</dbReference>
<feature type="region of interest" description="Disordered" evidence="8">
    <location>
        <begin position="661"/>
        <end position="707"/>
    </location>
</feature>
<feature type="compositionally biased region" description="Low complexity" evidence="8">
    <location>
        <begin position="2848"/>
        <end position="2867"/>
    </location>
</feature>
<evidence type="ECO:0000256" key="6">
    <source>
        <dbReference type="PROSITE-ProRule" id="PRU00782"/>
    </source>
</evidence>
<keyword evidence="1 6" id="KW-0547">Nucleotide-binding</keyword>
<feature type="compositionally biased region" description="Basic residues" evidence="8">
    <location>
        <begin position="2822"/>
        <end position="2843"/>
    </location>
</feature>
<feature type="compositionally biased region" description="Basic and acidic residues" evidence="8">
    <location>
        <begin position="2894"/>
        <end position="2913"/>
    </location>
</feature>
<evidence type="ECO:0000256" key="5">
    <source>
        <dbReference type="ARBA" id="ARBA00023175"/>
    </source>
</evidence>
<accession>A0AAJ7SRJ7</accession>
<feature type="compositionally biased region" description="Polar residues" evidence="8">
    <location>
        <begin position="122"/>
        <end position="131"/>
    </location>
</feature>
<evidence type="ECO:0000256" key="7">
    <source>
        <dbReference type="SAM" id="Coils"/>
    </source>
</evidence>
<feature type="region of interest" description="Disordered" evidence="8">
    <location>
        <begin position="2351"/>
        <end position="2533"/>
    </location>
</feature>